<organism evidence="2 3">
    <name type="scientific">Rattus norvegicus</name>
    <name type="common">Rat</name>
    <dbReference type="NCBI Taxonomy" id="10116"/>
    <lineage>
        <taxon>Eukaryota</taxon>
        <taxon>Metazoa</taxon>
        <taxon>Chordata</taxon>
        <taxon>Craniata</taxon>
        <taxon>Vertebrata</taxon>
        <taxon>Euteleostomi</taxon>
        <taxon>Mammalia</taxon>
        <taxon>Eutheria</taxon>
        <taxon>Euarchontoglires</taxon>
        <taxon>Glires</taxon>
        <taxon>Rodentia</taxon>
        <taxon>Myomorpha</taxon>
        <taxon>Muroidea</taxon>
        <taxon>Muridae</taxon>
        <taxon>Murinae</taxon>
        <taxon>Rattus</taxon>
    </lineage>
</organism>
<proteinExistence type="predicted"/>
<dbReference type="AlphaFoldDB" id="A6J536"/>
<feature type="region of interest" description="Disordered" evidence="1">
    <location>
        <begin position="1"/>
        <end position="38"/>
    </location>
</feature>
<feature type="compositionally biased region" description="Basic and acidic residues" evidence="1">
    <location>
        <begin position="23"/>
        <end position="33"/>
    </location>
</feature>
<feature type="non-terminal residue" evidence="2">
    <location>
        <position position="83"/>
    </location>
</feature>
<evidence type="ECO:0000313" key="2">
    <source>
        <dbReference type="EMBL" id="EDL95709.1"/>
    </source>
</evidence>
<dbReference type="EMBL" id="CH473975">
    <property type="protein sequence ID" value="EDL95709.1"/>
    <property type="molecule type" value="Genomic_DNA"/>
</dbReference>
<dbReference type="Proteomes" id="UP000234681">
    <property type="component" value="Chromosome 8"/>
</dbReference>
<evidence type="ECO:0000313" key="3">
    <source>
        <dbReference type="Proteomes" id="UP000234681"/>
    </source>
</evidence>
<sequence length="83" mass="9102">MYKCPQIMNDHNCHTAPPEEQDGQPRGEAERGPFRGMDTPISLKALASSLPPKSASCPTARLLSSQPWLENGLSRACWHSLVT</sequence>
<protein>
    <submittedName>
        <fullName evidence="2">RCG58456</fullName>
    </submittedName>
</protein>
<name>A6J536_RAT</name>
<accession>A6J536</accession>
<reference evidence="3" key="1">
    <citation type="submission" date="2005-09" db="EMBL/GenBank/DDBJ databases">
        <authorList>
            <person name="Mural R.J."/>
            <person name="Li P.W."/>
            <person name="Adams M.D."/>
            <person name="Amanatides P.G."/>
            <person name="Baden-Tillson H."/>
            <person name="Barnstead M."/>
            <person name="Chin S.H."/>
            <person name="Dew I."/>
            <person name="Evans C.A."/>
            <person name="Ferriera S."/>
            <person name="Flanigan M."/>
            <person name="Fosler C."/>
            <person name="Glodek A."/>
            <person name="Gu Z."/>
            <person name="Holt R.A."/>
            <person name="Jennings D."/>
            <person name="Kraft C.L."/>
            <person name="Lu F."/>
            <person name="Nguyen T."/>
            <person name="Nusskern D.R."/>
            <person name="Pfannkoch C.M."/>
            <person name="Sitter C."/>
            <person name="Sutton G.G."/>
            <person name="Venter J.C."/>
            <person name="Wang Z."/>
            <person name="Woodage T."/>
            <person name="Zheng X.H."/>
            <person name="Zhong F."/>
        </authorList>
    </citation>
    <scope>NUCLEOTIDE SEQUENCE [LARGE SCALE GENOMIC DNA]</scope>
    <source>
        <strain>BN</strain>
        <strain evidence="3">Sprague-Dawley</strain>
    </source>
</reference>
<gene>
    <name evidence="2" type="ORF">rCG_58456</name>
</gene>
<evidence type="ECO:0000256" key="1">
    <source>
        <dbReference type="SAM" id="MobiDB-lite"/>
    </source>
</evidence>